<feature type="domain" description="HD-GYP" evidence="3">
    <location>
        <begin position="706"/>
        <end position="902"/>
    </location>
</feature>
<dbReference type="InterPro" id="IPR029016">
    <property type="entry name" value="GAF-like_dom_sf"/>
</dbReference>
<dbReference type="InterPro" id="IPR001610">
    <property type="entry name" value="PAC"/>
</dbReference>
<dbReference type="InterPro" id="IPR003607">
    <property type="entry name" value="HD/PDEase_dom"/>
</dbReference>
<reference evidence="4 5" key="1">
    <citation type="journal article" date="2009" name="PLoS Genet.">
        <title>Alliance of proteomics and genomics to unravel the specificities of Sahara bacterium Deinococcus deserti.</title>
        <authorList>
            <person name="de Groot A."/>
            <person name="Dulermo R."/>
            <person name="Ortet P."/>
            <person name="Blanchard L."/>
            <person name="Guerin P."/>
            <person name="Fernandez B."/>
            <person name="Vacherie B."/>
            <person name="Dossat C."/>
            <person name="Jolivet E."/>
            <person name="Siguier P."/>
            <person name="Chandler M."/>
            <person name="Barakat M."/>
            <person name="Dedieu A."/>
            <person name="Barbe V."/>
            <person name="Heulin T."/>
            <person name="Sommer S."/>
            <person name="Achouak W."/>
            <person name="Armengaud J."/>
        </authorList>
    </citation>
    <scope>NUCLEOTIDE SEQUENCE [LARGE SCALE GENOMIC DNA]</scope>
    <source>
        <strain evidence="5">DSM 17065 / CIP 109153 / LMG 22923 / VCD115</strain>
        <plasmid evidence="5">pDeide2</plasmid>
    </source>
</reference>
<dbReference type="SMART" id="SM00086">
    <property type="entry name" value="PAC"/>
    <property type="match status" value="2"/>
</dbReference>
<dbReference type="SMART" id="SM00091">
    <property type="entry name" value="PAS"/>
    <property type="match status" value="3"/>
</dbReference>
<dbReference type="HOGENOM" id="CLU_007497_0_0_0"/>
<feature type="domain" description="PAC" evidence="2">
    <location>
        <begin position="490"/>
        <end position="543"/>
    </location>
</feature>
<dbReference type="SMART" id="SM00065">
    <property type="entry name" value="GAF"/>
    <property type="match status" value="1"/>
</dbReference>
<dbReference type="PROSITE" id="PS50113">
    <property type="entry name" value="PAC"/>
    <property type="match status" value="2"/>
</dbReference>
<dbReference type="InterPro" id="IPR000700">
    <property type="entry name" value="PAS-assoc_C"/>
</dbReference>
<keyword evidence="5" id="KW-1185">Reference proteome</keyword>
<dbReference type="NCBIfam" id="TIGR00229">
    <property type="entry name" value="sensory_box"/>
    <property type="match status" value="2"/>
</dbReference>
<accession>C1D2Q1</accession>
<dbReference type="PANTHER" id="PTHR45228:SF8">
    <property type="entry name" value="TWO-COMPONENT RESPONSE REGULATOR-RELATED"/>
    <property type="match status" value="1"/>
</dbReference>
<dbReference type="EMBL" id="CP001116">
    <property type="protein sequence ID" value="ACO47690.1"/>
    <property type="molecule type" value="Genomic_DNA"/>
</dbReference>
<dbReference type="Gene3D" id="3.30.450.20">
    <property type="entry name" value="PAS domain"/>
    <property type="match status" value="2"/>
</dbReference>
<dbReference type="SUPFAM" id="SSF55785">
    <property type="entry name" value="PYP-like sensor domain (PAS domain)"/>
    <property type="match status" value="3"/>
</dbReference>
<evidence type="ECO:0000313" key="4">
    <source>
        <dbReference type="EMBL" id="ACO47690.1"/>
    </source>
</evidence>
<dbReference type="InterPro" id="IPR003018">
    <property type="entry name" value="GAF"/>
</dbReference>
<dbReference type="Proteomes" id="UP000002208">
    <property type="component" value="Plasmid 2"/>
</dbReference>
<dbReference type="InterPro" id="IPR035965">
    <property type="entry name" value="PAS-like_dom_sf"/>
</dbReference>
<dbReference type="PROSITE" id="PS50112">
    <property type="entry name" value="PAS"/>
    <property type="match status" value="2"/>
</dbReference>
<gene>
    <name evidence="4" type="ordered locus">Deide_2p00350</name>
</gene>
<dbReference type="Pfam" id="PF08447">
    <property type="entry name" value="PAS_3"/>
    <property type="match status" value="2"/>
</dbReference>
<feature type="domain" description="PAC" evidence="2">
    <location>
        <begin position="357"/>
        <end position="408"/>
    </location>
</feature>
<dbReference type="InterPro" id="IPR037522">
    <property type="entry name" value="HD_GYP_dom"/>
</dbReference>
<evidence type="ECO:0000259" key="2">
    <source>
        <dbReference type="PROSITE" id="PS50113"/>
    </source>
</evidence>
<evidence type="ECO:0000259" key="1">
    <source>
        <dbReference type="PROSITE" id="PS50112"/>
    </source>
</evidence>
<dbReference type="Gene3D" id="3.30.450.40">
    <property type="match status" value="2"/>
</dbReference>
<dbReference type="InterPro" id="IPR013655">
    <property type="entry name" value="PAS_fold_3"/>
</dbReference>
<dbReference type="InterPro" id="IPR052020">
    <property type="entry name" value="Cyclic_di-GMP/3'3'-cGAMP_PDE"/>
</dbReference>
<feature type="domain" description="PAS" evidence="1">
    <location>
        <begin position="416"/>
        <end position="490"/>
    </location>
</feature>
<keyword evidence="4" id="KW-0614">Plasmid</keyword>
<dbReference type="PROSITE" id="PS51832">
    <property type="entry name" value="HD_GYP"/>
    <property type="match status" value="1"/>
</dbReference>
<dbReference type="GO" id="GO:0016787">
    <property type="term" value="F:hydrolase activity"/>
    <property type="evidence" value="ECO:0007669"/>
    <property type="project" value="UniProtKB-KW"/>
</dbReference>
<name>C1D2Q1_DEIDV</name>
<dbReference type="CDD" id="cd00077">
    <property type="entry name" value="HDc"/>
    <property type="match status" value="1"/>
</dbReference>
<dbReference type="SMART" id="SM00471">
    <property type="entry name" value="HDc"/>
    <property type="match status" value="1"/>
</dbReference>
<geneLocation type="plasmid" evidence="5">
    <name>pDeide2</name>
</geneLocation>
<feature type="domain" description="PAS" evidence="1">
    <location>
        <begin position="284"/>
        <end position="357"/>
    </location>
</feature>
<dbReference type="Pfam" id="PF13185">
    <property type="entry name" value="GAF_2"/>
    <property type="match status" value="1"/>
</dbReference>
<dbReference type="Gene3D" id="1.10.3210.10">
    <property type="entry name" value="Hypothetical protein af1432"/>
    <property type="match status" value="1"/>
</dbReference>
<dbReference type="PANTHER" id="PTHR45228">
    <property type="entry name" value="CYCLIC DI-GMP PHOSPHODIESTERASE TM_0186-RELATED"/>
    <property type="match status" value="1"/>
</dbReference>
<dbReference type="CDD" id="cd00130">
    <property type="entry name" value="PAS"/>
    <property type="match status" value="3"/>
</dbReference>
<evidence type="ECO:0000313" key="5">
    <source>
        <dbReference type="Proteomes" id="UP000002208"/>
    </source>
</evidence>
<keyword evidence="4" id="KW-0378">Hydrolase</keyword>
<organism evidence="4 5">
    <name type="scientific">Deinococcus deserti (strain DSM 17065 / CIP 109153 / LMG 22923 / VCD115)</name>
    <dbReference type="NCBI Taxonomy" id="546414"/>
    <lineage>
        <taxon>Bacteria</taxon>
        <taxon>Thermotogati</taxon>
        <taxon>Deinococcota</taxon>
        <taxon>Deinococci</taxon>
        <taxon>Deinococcales</taxon>
        <taxon>Deinococcaceae</taxon>
        <taxon>Deinococcus</taxon>
    </lineage>
</organism>
<dbReference type="OrthoDB" id="9798833at2"/>
<protein>
    <submittedName>
        <fullName evidence="4">Putative metal dependent phosphohydrolase</fullName>
    </submittedName>
</protein>
<dbReference type="InterPro" id="IPR000014">
    <property type="entry name" value="PAS"/>
</dbReference>
<proteinExistence type="predicted"/>
<dbReference type="AlphaFoldDB" id="C1D2Q1"/>
<dbReference type="Pfam" id="PF13487">
    <property type="entry name" value="HD_5"/>
    <property type="match status" value="1"/>
</dbReference>
<evidence type="ECO:0000259" key="3">
    <source>
        <dbReference type="PROSITE" id="PS51832"/>
    </source>
</evidence>
<sequence length="902" mass="100157">MKSGFDLLVQISRNSPQFTFLVGSTRVIEYANPAALQDVGPAVHGRDMCSIVHPEDWPALQCLLERLTPGEDALVSAIRLQNGRGGWQQLTGRVTHLLSDPTVQALLLQLHPQQDRQRETIGRISRALSSSYTMPDVVDAILTIGIDALGAAAGAIRLLSADGQYLELTGSAGYSDTAAATWGRCSLDAEVPAVRAVLQQQPLFLQNEEFKASYPALHHTHVATFQSAAVLPLMTGDRTIGALSLSFNHNQPFGPEDRSFLTTVADLCAPALDRGRLQRELRQEQDWYHTVTRNSSDIATVMGEDGMIHYESGSVTRILGFSTTELLGQNAFTLIHPDDIALTMKVVQGLEAGVPSQPTMFRFRHRDGHWVWLESIAVDLRQEPHVRGILVNSRDVTSNKEVQEANQRAMRALELSERNFRRLALGSGDLVCQHAVDGRIEYSSPAALDVLGCDSQELLNQQPFARAHPDDQPQLHKAFGQRFSPAFEHEKFEYRVQTGSGSWIWLETSFKALRDAQTREITGFISTTRQIEQRKQAEQMLRAQLDRYQQLLEFTASLEQLRHPVELADEALDKCLSLTEYDYGYAFECHEGEIRMVTRSAHAPALEGTPLGTLPFSERVRQALRRQEACFLGPDDAIFEPAEASPRSHWQSMCLLPISQQSELTTVLVFGTDRSVVTSAGTRQLLGNVAARLSHALDRQYHLRQLNTSREETLRALGLALEYRDYETKGHTDRVVALTERLGQALGFAGADLDALRWGAFLHDTGKVAIPDAILLKPGKLTPEEWEVIKRHPSIGYEMLHHIPSLPPATLDVVLYHQERWNGSGYPCGLAGTQIPLAARVFAVVDVYDALTSERPYKAAWPHEEAAMQLRKEAGVKLDAGVVQTFLTVLEQHNAELAAQGT</sequence>
<dbReference type="SUPFAM" id="SSF109604">
    <property type="entry name" value="HD-domain/PDEase-like"/>
    <property type="match status" value="1"/>
</dbReference>
<dbReference type="SUPFAM" id="SSF55781">
    <property type="entry name" value="GAF domain-like"/>
    <property type="match status" value="2"/>
</dbReference>
<dbReference type="KEGG" id="ddr:Deide_2p00350"/>